<dbReference type="EMBL" id="JAHQIW010006757">
    <property type="protein sequence ID" value="KAJ1370242.1"/>
    <property type="molecule type" value="Genomic_DNA"/>
</dbReference>
<evidence type="ECO:0000313" key="2">
    <source>
        <dbReference type="Proteomes" id="UP001196413"/>
    </source>
</evidence>
<gene>
    <name evidence="1" type="ORF">KIN20_031931</name>
</gene>
<name>A0AAD5R5S3_PARTN</name>
<proteinExistence type="predicted"/>
<keyword evidence="2" id="KW-1185">Reference proteome</keyword>
<dbReference type="Proteomes" id="UP001196413">
    <property type="component" value="Unassembled WGS sequence"/>
</dbReference>
<organism evidence="1 2">
    <name type="scientific">Parelaphostrongylus tenuis</name>
    <name type="common">Meningeal worm</name>
    <dbReference type="NCBI Taxonomy" id="148309"/>
    <lineage>
        <taxon>Eukaryota</taxon>
        <taxon>Metazoa</taxon>
        <taxon>Ecdysozoa</taxon>
        <taxon>Nematoda</taxon>
        <taxon>Chromadorea</taxon>
        <taxon>Rhabditida</taxon>
        <taxon>Rhabditina</taxon>
        <taxon>Rhabditomorpha</taxon>
        <taxon>Strongyloidea</taxon>
        <taxon>Metastrongylidae</taxon>
        <taxon>Parelaphostrongylus</taxon>
    </lineage>
</organism>
<evidence type="ECO:0000313" key="1">
    <source>
        <dbReference type="EMBL" id="KAJ1370242.1"/>
    </source>
</evidence>
<accession>A0AAD5R5S3</accession>
<comment type="caution">
    <text evidence="1">The sequence shown here is derived from an EMBL/GenBank/DDBJ whole genome shotgun (WGS) entry which is preliminary data.</text>
</comment>
<reference evidence="1" key="1">
    <citation type="submission" date="2021-06" db="EMBL/GenBank/DDBJ databases">
        <title>Parelaphostrongylus tenuis whole genome reference sequence.</title>
        <authorList>
            <person name="Garwood T.J."/>
            <person name="Larsen P.A."/>
            <person name="Fountain-Jones N.M."/>
            <person name="Garbe J.R."/>
            <person name="Macchietto M.G."/>
            <person name="Kania S.A."/>
            <person name="Gerhold R.W."/>
            <person name="Richards J.E."/>
            <person name="Wolf T.M."/>
        </authorList>
    </citation>
    <scope>NUCLEOTIDE SEQUENCE</scope>
    <source>
        <strain evidence="1">MNPRO001-30</strain>
        <tissue evidence="1">Meninges</tissue>
    </source>
</reference>
<protein>
    <submittedName>
        <fullName evidence="1">Uncharacterized protein</fullName>
    </submittedName>
</protein>
<dbReference type="AlphaFoldDB" id="A0AAD5R5S3"/>
<sequence length="90" mass="10303">MTHIKDLNFVLLSVTRDKLAEDTDTQTKVQLVESWMCNQPLQRAQVAATRKFDACSTKEFDLIRGSMIRAQPKILSSCYSRHVGPYNSRI</sequence>